<gene>
    <name evidence="2" type="primary">ankX_21</name>
    <name evidence="2" type="ORF">BABL1_gene_76</name>
</gene>
<dbReference type="STRING" id="673862.BABL1_gene_76"/>
<dbReference type="PANTHER" id="PTHR24183">
    <property type="entry name" value="FIBRONECTIN TYPE 3 AND ANKYRIN REPEAT DOMAINS PROTEIN 1"/>
    <property type="match status" value="1"/>
</dbReference>
<feature type="repeat" description="ANK" evidence="1">
    <location>
        <begin position="152"/>
        <end position="184"/>
    </location>
</feature>
<dbReference type="AlphaFoldDB" id="V6DH70"/>
<protein>
    <submittedName>
        <fullName evidence="2">Ankyrin repeats containing protein</fullName>
    </submittedName>
</protein>
<dbReference type="RefSeq" id="WP_023792856.1">
    <property type="nucleotide sequence ID" value="NC_023003.1"/>
</dbReference>
<evidence type="ECO:0000256" key="1">
    <source>
        <dbReference type="PROSITE-ProRule" id="PRU00023"/>
    </source>
</evidence>
<dbReference type="InterPro" id="IPR002110">
    <property type="entry name" value="Ankyrin_rpt"/>
</dbReference>
<dbReference type="PRINTS" id="PR01415">
    <property type="entry name" value="ANKYRIN"/>
</dbReference>
<name>V6DH70_9BACT</name>
<sequence>MKIRYLSAILIINIFFINKSSSMQPVIPCTVSLLLKLRVQNYINRYNSVFDLCFKSFESNFDQHIENILKDSNISNLRYKHRIKYAFYIKELLKVFRKDRFYYLKSKIRIQENFIQKLLNKKIVKSLNNKKKLSKIMELIEWGADVNTKDNNNKSILMYFAQFGYTDIVELLVEKGSDFKAIDNSGTTALMYSARMGHRGLVKFFLDKGDDINIKNSNGLSALIFAIFGRYIKVIKLLLACNADVNVTTNSGGTALMLAVQSGNLGIVKLLLSKIEDVNIQDSYGQTALMLAVDKGDIDMVKLLLDQGADVYVKTPSGGTALMISNEKEYADIAKLLISKYVNIK</sequence>
<dbReference type="PROSITE" id="PS50297">
    <property type="entry name" value="ANK_REP_REGION"/>
    <property type="match status" value="4"/>
</dbReference>
<dbReference type="Gene3D" id="1.25.40.20">
    <property type="entry name" value="Ankyrin repeat-containing domain"/>
    <property type="match status" value="2"/>
</dbReference>
<evidence type="ECO:0000313" key="2">
    <source>
        <dbReference type="EMBL" id="CDK30942.1"/>
    </source>
</evidence>
<dbReference type="SMART" id="SM00248">
    <property type="entry name" value="ANK"/>
    <property type="match status" value="6"/>
</dbReference>
<accession>V6DH70</accession>
<reference evidence="2 3" key="1">
    <citation type="journal article" date="2015" name="Biol. Direct">
        <title>Babela massiliensis, a representative of a widespread bacterial phylum with unusual adaptations to parasitism in amoebae.</title>
        <authorList>
            <person name="Pagnier I."/>
            <person name="Yutin N."/>
            <person name="Croce O."/>
            <person name="Makarova K.S."/>
            <person name="Wolf Y.I."/>
            <person name="Benamar S."/>
            <person name="Raoult D."/>
            <person name="Koonin E.V."/>
            <person name="La Scola B."/>
        </authorList>
    </citation>
    <scope>NUCLEOTIDE SEQUENCE [LARGE SCALE GENOMIC DNA]</scope>
    <source>
        <strain evidence="3">BABL1</strain>
    </source>
</reference>
<feature type="repeat" description="ANK" evidence="1">
    <location>
        <begin position="251"/>
        <end position="283"/>
    </location>
</feature>
<feature type="repeat" description="ANK" evidence="1">
    <location>
        <begin position="218"/>
        <end position="250"/>
    </location>
</feature>
<dbReference type="eggNOG" id="COG0666">
    <property type="taxonomic scope" value="Bacteria"/>
</dbReference>
<dbReference type="PROSITE" id="PS50088">
    <property type="entry name" value="ANK_REPEAT"/>
    <property type="match status" value="5"/>
</dbReference>
<dbReference type="Proteomes" id="UP000018769">
    <property type="component" value="Chromosome I"/>
</dbReference>
<proteinExistence type="predicted"/>
<dbReference type="Pfam" id="PF00023">
    <property type="entry name" value="Ank"/>
    <property type="match status" value="1"/>
</dbReference>
<dbReference type="InterPro" id="IPR036770">
    <property type="entry name" value="Ankyrin_rpt-contain_sf"/>
</dbReference>
<dbReference type="EMBL" id="HG793133">
    <property type="protein sequence ID" value="CDK30942.1"/>
    <property type="molecule type" value="Genomic_DNA"/>
</dbReference>
<feature type="repeat" description="ANK" evidence="1">
    <location>
        <begin position="284"/>
        <end position="316"/>
    </location>
</feature>
<organism evidence="2 3">
    <name type="scientific">Candidatus Babela massiliensis</name>
    <dbReference type="NCBI Taxonomy" id="673862"/>
    <lineage>
        <taxon>Bacteria</taxon>
        <taxon>Candidatus Babelota</taxon>
        <taxon>Candidatus Babeliae</taxon>
        <taxon>Candidatus Babeliales</taxon>
        <taxon>Candidatus Babeliaceae</taxon>
        <taxon>Candidatus Babela</taxon>
    </lineage>
</organism>
<feature type="repeat" description="ANK" evidence="1">
    <location>
        <begin position="185"/>
        <end position="217"/>
    </location>
</feature>
<dbReference type="Pfam" id="PF12796">
    <property type="entry name" value="Ank_2"/>
    <property type="match status" value="2"/>
</dbReference>
<keyword evidence="3" id="KW-1185">Reference proteome</keyword>
<dbReference type="HOGENOM" id="CLU_803351_0_0_7"/>
<keyword evidence="1" id="KW-0040">ANK repeat</keyword>
<evidence type="ECO:0000313" key="3">
    <source>
        <dbReference type="Proteomes" id="UP000018769"/>
    </source>
</evidence>
<dbReference type="SUPFAM" id="SSF48403">
    <property type="entry name" value="Ankyrin repeat"/>
    <property type="match status" value="1"/>
</dbReference>
<dbReference type="KEGG" id="dpb:BABL1_gene_76"/>
<dbReference type="PANTHER" id="PTHR24183:SF1">
    <property type="entry name" value="FIBRONECTIN TYPE 3 AND ANKYRIN REPEAT DOMAINS PROTEIN 1"/>
    <property type="match status" value="1"/>
</dbReference>